<comment type="function">
    <text evidence="3">May be involved in cooperative interactions with calmodulins or calmodulin-like proteins. Recruits calmodulin proteins to microtubules, thus being a potential scaffold in cellular signaling and trafficking. May associate with nucleic acids and regulate gene expression at the transcriptional or post-transcriptional level.</text>
</comment>
<evidence type="ECO:0000256" key="2">
    <source>
        <dbReference type="ARBA" id="ARBA00024341"/>
    </source>
</evidence>
<proteinExistence type="inferred from homology"/>
<keyword evidence="5" id="KW-1185">Reference proteome</keyword>
<gene>
    <name evidence="4" type="ORF">G2W53_032941</name>
</gene>
<keyword evidence="1" id="KW-0112">Calmodulin-binding</keyword>
<dbReference type="PROSITE" id="PS50096">
    <property type="entry name" value="IQ"/>
    <property type="match status" value="2"/>
</dbReference>
<reference evidence="4" key="1">
    <citation type="submission" date="2020-09" db="EMBL/GenBank/DDBJ databases">
        <title>Genome-Enabled Discovery of Anthraquinone Biosynthesis in Senna tora.</title>
        <authorList>
            <person name="Kang S.-H."/>
            <person name="Pandey R.P."/>
            <person name="Lee C.-M."/>
            <person name="Sim J.-S."/>
            <person name="Jeong J.-T."/>
            <person name="Choi B.-S."/>
            <person name="Jung M."/>
            <person name="Ginzburg D."/>
            <person name="Zhao K."/>
            <person name="Won S.Y."/>
            <person name="Oh T.-J."/>
            <person name="Yu Y."/>
            <person name="Kim N.-H."/>
            <person name="Lee O.R."/>
            <person name="Lee T.-H."/>
            <person name="Bashyal P."/>
            <person name="Kim T.-S."/>
            <person name="Lee W.-H."/>
            <person name="Kawkins C."/>
            <person name="Kim C.-K."/>
            <person name="Kim J.S."/>
            <person name="Ahn B.O."/>
            <person name="Rhee S.Y."/>
            <person name="Sohng J.K."/>
        </authorList>
    </citation>
    <scope>NUCLEOTIDE SEQUENCE</scope>
    <source>
        <tissue evidence="4">Leaf</tissue>
    </source>
</reference>
<protein>
    <submittedName>
        <fullName evidence="4">Protein IQ-DOMAIN 14</fullName>
    </submittedName>
</protein>
<dbReference type="GO" id="GO:0005516">
    <property type="term" value="F:calmodulin binding"/>
    <property type="evidence" value="ECO:0007669"/>
    <property type="project" value="UniProtKB-KW"/>
</dbReference>
<dbReference type="SUPFAM" id="SSF52540">
    <property type="entry name" value="P-loop containing nucleoside triphosphate hydrolases"/>
    <property type="match status" value="1"/>
</dbReference>
<dbReference type="SMART" id="SM00015">
    <property type="entry name" value="IQ"/>
    <property type="match status" value="2"/>
</dbReference>
<evidence type="ECO:0000256" key="3">
    <source>
        <dbReference type="ARBA" id="ARBA00045534"/>
    </source>
</evidence>
<dbReference type="PANTHER" id="PTHR32295:SF216">
    <property type="entry name" value="PROTEIN IQ-DOMAIN 3"/>
    <property type="match status" value="1"/>
</dbReference>
<dbReference type="Pfam" id="PF00612">
    <property type="entry name" value="IQ"/>
    <property type="match status" value="2"/>
</dbReference>
<dbReference type="Gene3D" id="1.20.5.190">
    <property type="match status" value="1"/>
</dbReference>
<dbReference type="Proteomes" id="UP000634136">
    <property type="component" value="Unassembled WGS sequence"/>
</dbReference>
<dbReference type="PANTHER" id="PTHR32295">
    <property type="entry name" value="IQ-DOMAIN 5-RELATED"/>
    <property type="match status" value="1"/>
</dbReference>
<dbReference type="AlphaFoldDB" id="A0A834SZV1"/>
<dbReference type="InterPro" id="IPR027417">
    <property type="entry name" value="P-loop_NTPase"/>
</dbReference>
<evidence type="ECO:0000256" key="1">
    <source>
        <dbReference type="ARBA" id="ARBA00022860"/>
    </source>
</evidence>
<comment type="similarity">
    <text evidence="2">Belongs to the IQD family.</text>
</comment>
<sequence length="121" mass="13993">MQEHEVVKEATKRACRAILDAKEAQLKAKLENIRLEKLQLQFAAIKIQTFIRGTLARKAFRALRSLVKFQAIVRGVIARKATRKLGNRVQFLLSHQDRAPKRRIKGKIKTLETRGDNYHSF</sequence>
<organism evidence="4 5">
    <name type="scientific">Senna tora</name>
    <dbReference type="NCBI Taxonomy" id="362788"/>
    <lineage>
        <taxon>Eukaryota</taxon>
        <taxon>Viridiplantae</taxon>
        <taxon>Streptophyta</taxon>
        <taxon>Embryophyta</taxon>
        <taxon>Tracheophyta</taxon>
        <taxon>Spermatophyta</taxon>
        <taxon>Magnoliopsida</taxon>
        <taxon>eudicotyledons</taxon>
        <taxon>Gunneridae</taxon>
        <taxon>Pentapetalae</taxon>
        <taxon>rosids</taxon>
        <taxon>fabids</taxon>
        <taxon>Fabales</taxon>
        <taxon>Fabaceae</taxon>
        <taxon>Caesalpinioideae</taxon>
        <taxon>Cassia clade</taxon>
        <taxon>Senna</taxon>
    </lineage>
</organism>
<accession>A0A834SZV1</accession>
<dbReference type="OrthoDB" id="694295at2759"/>
<evidence type="ECO:0000313" key="4">
    <source>
        <dbReference type="EMBL" id="KAF7811965.1"/>
    </source>
</evidence>
<evidence type="ECO:0000313" key="5">
    <source>
        <dbReference type="Proteomes" id="UP000634136"/>
    </source>
</evidence>
<name>A0A834SZV1_9FABA</name>
<comment type="caution">
    <text evidence="4">The sequence shown here is derived from an EMBL/GenBank/DDBJ whole genome shotgun (WGS) entry which is preliminary data.</text>
</comment>
<dbReference type="InterPro" id="IPR000048">
    <property type="entry name" value="IQ_motif_EF-hand-BS"/>
</dbReference>
<dbReference type="EMBL" id="JAAIUW010000010">
    <property type="protein sequence ID" value="KAF7811965.1"/>
    <property type="molecule type" value="Genomic_DNA"/>
</dbReference>